<accession>A0ABQ9ZJV8</accession>
<keyword evidence="2" id="KW-1185">Reference proteome</keyword>
<protein>
    <submittedName>
        <fullName evidence="1">Uncharacterized protein</fullName>
    </submittedName>
</protein>
<name>A0ABQ9ZJV8_9CRUS</name>
<gene>
    <name evidence="1" type="ORF">OUZ56_025400</name>
</gene>
<proteinExistence type="predicted"/>
<reference evidence="1 2" key="1">
    <citation type="journal article" date="2023" name="Nucleic Acids Res.">
        <title>The hologenome of Daphnia magna reveals possible DNA methylation and microbiome-mediated evolution of the host genome.</title>
        <authorList>
            <person name="Chaturvedi A."/>
            <person name="Li X."/>
            <person name="Dhandapani V."/>
            <person name="Marshall H."/>
            <person name="Kissane S."/>
            <person name="Cuenca-Cambronero M."/>
            <person name="Asole G."/>
            <person name="Calvet F."/>
            <person name="Ruiz-Romero M."/>
            <person name="Marangio P."/>
            <person name="Guigo R."/>
            <person name="Rago D."/>
            <person name="Mirbahai L."/>
            <person name="Eastwood N."/>
            <person name="Colbourne J.K."/>
            <person name="Zhou J."/>
            <person name="Mallon E."/>
            <person name="Orsini L."/>
        </authorList>
    </citation>
    <scope>NUCLEOTIDE SEQUENCE [LARGE SCALE GENOMIC DNA]</scope>
    <source>
        <strain evidence="1">LRV0_1</strain>
    </source>
</reference>
<dbReference type="Proteomes" id="UP001234178">
    <property type="component" value="Unassembled WGS sequence"/>
</dbReference>
<sequence>MATAVGGGIDRLCYTPHPTNKYIGAAVGGEKINGPLCCSLTGSRGRARQCKRKEEEEEEKKVHNCTPCYFENVGAAAINAHLDLNN</sequence>
<evidence type="ECO:0000313" key="2">
    <source>
        <dbReference type="Proteomes" id="UP001234178"/>
    </source>
</evidence>
<comment type="caution">
    <text evidence="1">The sequence shown here is derived from an EMBL/GenBank/DDBJ whole genome shotgun (WGS) entry which is preliminary data.</text>
</comment>
<evidence type="ECO:0000313" key="1">
    <source>
        <dbReference type="EMBL" id="KAK4013166.1"/>
    </source>
</evidence>
<organism evidence="1 2">
    <name type="scientific">Daphnia magna</name>
    <dbReference type="NCBI Taxonomy" id="35525"/>
    <lineage>
        <taxon>Eukaryota</taxon>
        <taxon>Metazoa</taxon>
        <taxon>Ecdysozoa</taxon>
        <taxon>Arthropoda</taxon>
        <taxon>Crustacea</taxon>
        <taxon>Branchiopoda</taxon>
        <taxon>Diplostraca</taxon>
        <taxon>Cladocera</taxon>
        <taxon>Anomopoda</taxon>
        <taxon>Daphniidae</taxon>
        <taxon>Daphnia</taxon>
    </lineage>
</organism>
<dbReference type="EMBL" id="JAOYFB010000004">
    <property type="protein sequence ID" value="KAK4013166.1"/>
    <property type="molecule type" value="Genomic_DNA"/>
</dbReference>